<protein>
    <submittedName>
        <fullName evidence="1">Uncharacterized protein</fullName>
    </submittedName>
</protein>
<sequence>MPYGYRMGQEGTLEPVPKQQEAIRRAGELRAIGAPLRTIQATLAAEHGARVSLYVLSCLLQETA</sequence>
<reference evidence="1 2" key="1">
    <citation type="journal article" date="2015" name="Int. J. Syst. Evol. Microbiol.">
        <title>Roseomonas oryzae sp. nov., isolated from paddy rhizosphere soil.</title>
        <authorList>
            <person name="Ramaprasad E.V."/>
            <person name="Sasikala Ch."/>
            <person name="Ramana Ch.V."/>
        </authorList>
    </citation>
    <scope>NUCLEOTIDE SEQUENCE [LARGE SCALE GENOMIC DNA]</scope>
    <source>
        <strain evidence="1 2">KCTC 42542</strain>
    </source>
</reference>
<dbReference type="Proteomes" id="UP000322110">
    <property type="component" value="Unassembled WGS sequence"/>
</dbReference>
<gene>
    <name evidence="1" type="ORF">F0Q34_20035</name>
</gene>
<dbReference type="EMBL" id="VUKA01000026">
    <property type="protein sequence ID" value="KAA2211460.1"/>
    <property type="molecule type" value="Genomic_DNA"/>
</dbReference>
<comment type="caution">
    <text evidence="1">The sequence shown here is derived from an EMBL/GenBank/DDBJ whole genome shotgun (WGS) entry which is preliminary data.</text>
</comment>
<dbReference type="OrthoDB" id="9800103at2"/>
<evidence type="ECO:0000313" key="1">
    <source>
        <dbReference type="EMBL" id="KAA2211460.1"/>
    </source>
</evidence>
<accession>A0A5B2TCD4</accession>
<dbReference type="AlphaFoldDB" id="A0A5B2TCD4"/>
<dbReference type="RefSeq" id="WP_149814115.1">
    <property type="nucleotide sequence ID" value="NZ_VUKA01000026.1"/>
</dbReference>
<proteinExistence type="predicted"/>
<keyword evidence="2" id="KW-1185">Reference proteome</keyword>
<name>A0A5B2TCD4_9PROT</name>
<evidence type="ECO:0000313" key="2">
    <source>
        <dbReference type="Proteomes" id="UP000322110"/>
    </source>
</evidence>
<organism evidence="1 2">
    <name type="scientific">Teichococcus oryzae</name>
    <dbReference type="NCBI Taxonomy" id="1608942"/>
    <lineage>
        <taxon>Bacteria</taxon>
        <taxon>Pseudomonadati</taxon>
        <taxon>Pseudomonadota</taxon>
        <taxon>Alphaproteobacteria</taxon>
        <taxon>Acetobacterales</taxon>
        <taxon>Roseomonadaceae</taxon>
        <taxon>Roseomonas</taxon>
    </lineage>
</organism>